<dbReference type="Pfam" id="PF14575">
    <property type="entry name" value="EphA2_TM"/>
    <property type="match status" value="1"/>
</dbReference>
<dbReference type="GO" id="GO:0007411">
    <property type="term" value="P:axon guidance"/>
    <property type="evidence" value="ECO:0007669"/>
    <property type="project" value="TreeGrafter"/>
</dbReference>
<dbReference type="PANTHER" id="PTHR46877">
    <property type="entry name" value="EPH RECEPTOR A5"/>
    <property type="match status" value="1"/>
</dbReference>
<dbReference type="GO" id="GO:0005005">
    <property type="term" value="F:transmembrane-ephrin receptor activity"/>
    <property type="evidence" value="ECO:0007669"/>
    <property type="project" value="TreeGrafter"/>
</dbReference>
<feature type="non-terminal residue" evidence="7">
    <location>
        <position position="1"/>
    </location>
</feature>
<keyword evidence="7" id="KW-0418">Kinase</keyword>
<accession>A0A132ALA6</accession>
<keyword evidence="7" id="KW-0808">Transferase</keyword>
<dbReference type="OrthoDB" id="4062651at2759"/>
<evidence type="ECO:0000259" key="6">
    <source>
        <dbReference type="Pfam" id="PF14575"/>
    </source>
</evidence>
<evidence type="ECO:0000313" key="8">
    <source>
        <dbReference type="Proteomes" id="UP000616769"/>
    </source>
</evidence>
<dbReference type="GO" id="GO:0030425">
    <property type="term" value="C:dendrite"/>
    <property type="evidence" value="ECO:0007669"/>
    <property type="project" value="TreeGrafter"/>
</dbReference>
<comment type="caution">
    <text evidence="7">The sequence shown here is derived from an EMBL/GenBank/DDBJ whole genome shotgun (WGS) entry which is preliminary data.</text>
</comment>
<keyword evidence="2" id="KW-0547">Nucleotide-binding</keyword>
<proteinExistence type="predicted"/>
<dbReference type="VEuPathDB" id="VectorBase:SSCA000822"/>
<evidence type="ECO:0000256" key="1">
    <source>
        <dbReference type="ARBA" id="ARBA00004167"/>
    </source>
</evidence>
<keyword evidence="4" id="KW-0472">Membrane</keyword>
<dbReference type="AlphaFoldDB" id="A0A132ALA6"/>
<sequence>MTGQRLANPVNSTFSVATPLFANCTTSRSYVDPHTYEDPNQAVKEFTKEIDASHITIEAIIGGGWYL</sequence>
<dbReference type="Proteomes" id="UP000616769">
    <property type="component" value="Unassembled WGS sequence"/>
</dbReference>
<organism evidence="7 8">
    <name type="scientific">Sarcoptes scabiei</name>
    <name type="common">Itch mite</name>
    <name type="synonym">Acarus scabiei</name>
    <dbReference type="NCBI Taxonomy" id="52283"/>
    <lineage>
        <taxon>Eukaryota</taxon>
        <taxon>Metazoa</taxon>
        <taxon>Ecdysozoa</taxon>
        <taxon>Arthropoda</taxon>
        <taxon>Chelicerata</taxon>
        <taxon>Arachnida</taxon>
        <taxon>Acari</taxon>
        <taxon>Acariformes</taxon>
        <taxon>Sarcoptiformes</taxon>
        <taxon>Astigmata</taxon>
        <taxon>Psoroptidia</taxon>
        <taxon>Sarcoptoidea</taxon>
        <taxon>Sarcoptidae</taxon>
        <taxon>Sarcoptinae</taxon>
        <taxon>Sarcoptes</taxon>
    </lineage>
</organism>
<dbReference type="InterPro" id="IPR027936">
    <property type="entry name" value="Eph_TM"/>
</dbReference>
<evidence type="ECO:0000313" key="7">
    <source>
        <dbReference type="EMBL" id="KPM11744.1"/>
    </source>
</evidence>
<evidence type="ECO:0000256" key="2">
    <source>
        <dbReference type="ARBA" id="ARBA00022741"/>
    </source>
</evidence>
<gene>
    <name evidence="7" type="ORF">QR98_0103190</name>
</gene>
<feature type="domain" description="Ephrin receptor transmembrane" evidence="6">
    <location>
        <begin position="22"/>
        <end position="52"/>
    </location>
</feature>
<reference evidence="7 8" key="1">
    <citation type="journal article" date="2015" name="Parasit. Vectors">
        <title>Draft genome of the scabies mite.</title>
        <authorList>
            <person name="Rider S.D.Jr."/>
            <person name="Morgan M.S."/>
            <person name="Arlian L.G."/>
        </authorList>
    </citation>
    <scope>NUCLEOTIDE SEQUENCE [LARGE SCALE GENOMIC DNA]</scope>
    <source>
        <strain evidence="7">Arlian Lab</strain>
    </source>
</reference>
<dbReference type="Gene3D" id="3.30.200.20">
    <property type="entry name" value="Phosphorylase Kinase, domain 1"/>
    <property type="match status" value="1"/>
</dbReference>
<dbReference type="InterPro" id="IPR050449">
    <property type="entry name" value="Ephrin_rcpt_TKs"/>
</dbReference>
<dbReference type="GO" id="GO:0005886">
    <property type="term" value="C:plasma membrane"/>
    <property type="evidence" value="ECO:0007669"/>
    <property type="project" value="TreeGrafter"/>
</dbReference>
<comment type="subcellular location">
    <subcellularLocation>
        <location evidence="1">Membrane</location>
        <topology evidence="1">Single-pass membrane protein</topology>
    </subcellularLocation>
</comment>
<protein>
    <submittedName>
        <fullName evidence="7">Eph receptor tyrosine kinase-like protein</fullName>
    </submittedName>
</protein>
<keyword evidence="5 7" id="KW-0675">Receptor</keyword>
<keyword evidence="3" id="KW-0067">ATP-binding</keyword>
<dbReference type="EMBL" id="JXLN01017803">
    <property type="protein sequence ID" value="KPM11744.1"/>
    <property type="molecule type" value="Genomic_DNA"/>
</dbReference>
<evidence type="ECO:0000256" key="4">
    <source>
        <dbReference type="ARBA" id="ARBA00023136"/>
    </source>
</evidence>
<evidence type="ECO:0000256" key="5">
    <source>
        <dbReference type="ARBA" id="ARBA00023170"/>
    </source>
</evidence>
<dbReference type="PANTHER" id="PTHR46877:SF14">
    <property type="entry name" value="RECEPTOR PROTEIN-TYROSINE KINASE"/>
    <property type="match status" value="1"/>
</dbReference>
<dbReference type="GO" id="GO:0005524">
    <property type="term" value="F:ATP binding"/>
    <property type="evidence" value="ECO:0007669"/>
    <property type="project" value="UniProtKB-KW"/>
</dbReference>
<evidence type="ECO:0000256" key="3">
    <source>
        <dbReference type="ARBA" id="ARBA00022840"/>
    </source>
</evidence>
<name>A0A132ALA6_SARSC</name>